<dbReference type="GO" id="GO:0042853">
    <property type="term" value="P:L-alanine catabolic process"/>
    <property type="evidence" value="ECO:0007669"/>
    <property type="project" value="InterPro"/>
</dbReference>
<feature type="active site" description="Proton donor/acceptor" evidence="6">
    <location>
        <position position="96"/>
    </location>
</feature>
<dbReference type="CDD" id="cd05305">
    <property type="entry name" value="L-AlaDH"/>
    <property type="match status" value="1"/>
</dbReference>
<comment type="similarity">
    <text evidence="1 5">Belongs to the AlaDH/PNT family.</text>
</comment>
<evidence type="ECO:0000259" key="9">
    <source>
        <dbReference type="SMART" id="SM01002"/>
    </source>
</evidence>
<dbReference type="InterPro" id="IPR008143">
    <property type="entry name" value="Ala_DH/PNT_CS2"/>
</dbReference>
<dbReference type="SMART" id="SM01003">
    <property type="entry name" value="AlaDh_PNT_N"/>
    <property type="match status" value="1"/>
</dbReference>
<evidence type="ECO:0000256" key="3">
    <source>
        <dbReference type="ARBA" id="ARBA00023002"/>
    </source>
</evidence>
<feature type="binding site" evidence="8">
    <location>
        <begin position="267"/>
        <end position="270"/>
    </location>
    <ligand>
        <name>NAD(+)</name>
        <dbReference type="ChEBI" id="CHEBI:57540"/>
    </ligand>
</feature>
<dbReference type="Pfam" id="PF01262">
    <property type="entry name" value="AlaDh_PNT_C"/>
    <property type="match status" value="1"/>
</dbReference>
<keyword evidence="8" id="KW-0547">Nucleotide-binding</keyword>
<feature type="binding site" evidence="8">
    <location>
        <position position="203"/>
    </location>
    <ligand>
        <name>NAD(+)</name>
        <dbReference type="ChEBI" id="CHEBI:57540"/>
    </ligand>
</feature>
<dbReference type="GO" id="GO:0005886">
    <property type="term" value="C:plasma membrane"/>
    <property type="evidence" value="ECO:0007669"/>
    <property type="project" value="TreeGrafter"/>
</dbReference>
<comment type="catalytic activity">
    <reaction evidence="5">
        <text>L-alanine + NAD(+) + H2O = pyruvate + NH4(+) + NADH + H(+)</text>
        <dbReference type="Rhea" id="RHEA:18405"/>
        <dbReference type="ChEBI" id="CHEBI:15361"/>
        <dbReference type="ChEBI" id="CHEBI:15377"/>
        <dbReference type="ChEBI" id="CHEBI:15378"/>
        <dbReference type="ChEBI" id="CHEBI:28938"/>
        <dbReference type="ChEBI" id="CHEBI:57540"/>
        <dbReference type="ChEBI" id="CHEBI:57945"/>
        <dbReference type="ChEBI" id="CHEBI:57972"/>
        <dbReference type="EC" id="1.4.1.1"/>
    </reaction>
</comment>
<protein>
    <recommendedName>
        <fullName evidence="2 5">Alanine dehydrogenase</fullName>
        <ecNumber evidence="2 5">1.4.1.1</ecNumber>
    </recommendedName>
</protein>
<feature type="binding site" evidence="8">
    <location>
        <position position="134"/>
    </location>
    <ligand>
        <name>NAD(+)</name>
        <dbReference type="ChEBI" id="CHEBI:57540"/>
    </ligand>
</feature>
<feature type="domain" description="Alanine dehydrogenase/pyridine nucleotide transhydrogenase N-terminal" evidence="10">
    <location>
        <begin position="4"/>
        <end position="137"/>
    </location>
</feature>
<dbReference type="InterPro" id="IPR007886">
    <property type="entry name" value="AlaDH/PNT_N"/>
</dbReference>
<evidence type="ECO:0000256" key="7">
    <source>
        <dbReference type="PIRSR" id="PIRSR000183-2"/>
    </source>
</evidence>
<evidence type="ECO:0000256" key="6">
    <source>
        <dbReference type="PIRSR" id="PIRSR000183-1"/>
    </source>
</evidence>
<dbReference type="EC" id="1.4.1.1" evidence="2 5"/>
<evidence type="ECO:0000313" key="11">
    <source>
        <dbReference type="EMBL" id="RNF57964.1"/>
    </source>
</evidence>
<keyword evidence="4 5" id="KW-0520">NAD</keyword>
<dbReference type="SUPFAM" id="SSF51735">
    <property type="entry name" value="NAD(P)-binding Rossmann-fold domains"/>
    <property type="match status" value="1"/>
</dbReference>
<organism evidence="11">
    <name type="scientific">Acidithiobacillus sulfuriphilus</name>
    <dbReference type="NCBI Taxonomy" id="1867749"/>
    <lineage>
        <taxon>Bacteria</taxon>
        <taxon>Pseudomonadati</taxon>
        <taxon>Pseudomonadota</taxon>
        <taxon>Acidithiobacillia</taxon>
        <taxon>Acidithiobacillales</taxon>
        <taxon>Acidithiobacillaceae</taxon>
        <taxon>Acidithiobacillus</taxon>
    </lineage>
</organism>
<evidence type="ECO:0000256" key="5">
    <source>
        <dbReference type="PIRNR" id="PIRNR000183"/>
    </source>
</evidence>
<dbReference type="PIRSF" id="PIRSF000183">
    <property type="entry name" value="Alanine_dh"/>
    <property type="match status" value="1"/>
</dbReference>
<feature type="binding site" evidence="8">
    <location>
        <position position="198"/>
    </location>
    <ligand>
        <name>NAD(+)</name>
        <dbReference type="ChEBI" id="CHEBI:57540"/>
    </ligand>
</feature>
<dbReference type="PANTHER" id="PTHR42795:SF1">
    <property type="entry name" value="ALANINE DEHYDROGENASE"/>
    <property type="match status" value="1"/>
</dbReference>
<evidence type="ECO:0000256" key="4">
    <source>
        <dbReference type="ARBA" id="ARBA00023027"/>
    </source>
</evidence>
<proteinExistence type="inferred from homology"/>
<dbReference type="OrthoDB" id="5288847at2"/>
<dbReference type="InterPro" id="IPR007698">
    <property type="entry name" value="AlaDH/PNT_NAD(H)-bd"/>
</dbReference>
<feature type="active site" description="Proton donor/acceptor" evidence="6">
    <location>
        <position position="270"/>
    </location>
</feature>
<evidence type="ECO:0000256" key="2">
    <source>
        <dbReference type="ARBA" id="ARBA00012897"/>
    </source>
</evidence>
<name>A0A3M8QSL0_9PROT</name>
<feature type="binding site" evidence="7">
    <location>
        <position position="15"/>
    </location>
    <ligand>
        <name>substrate</name>
    </ligand>
</feature>
<gene>
    <name evidence="11" type="primary">ald</name>
    <name evidence="11" type="ORF">EC580_13465</name>
</gene>
<dbReference type="Gene3D" id="3.40.50.720">
    <property type="entry name" value="NAD(P)-binding Rossmann-like Domain"/>
    <property type="match status" value="2"/>
</dbReference>
<feature type="domain" description="Alanine dehydrogenase/pyridine nucleotide transhydrogenase NAD(H)-binding" evidence="9">
    <location>
        <begin position="149"/>
        <end position="297"/>
    </location>
</feature>
<evidence type="ECO:0000256" key="8">
    <source>
        <dbReference type="PIRSR" id="PIRSR000183-3"/>
    </source>
</evidence>
<dbReference type="Pfam" id="PF05222">
    <property type="entry name" value="AlaDh_PNT_N"/>
    <property type="match status" value="1"/>
</dbReference>
<sequence length="373" mass="39280">MWIGVPKEIKNHEYRVGLTPAAVRELVAHGHHILVESRAGAGIGMSDDDYGRAGAEIVMAAEEVFARAEMIVKVKEPQPQECQRLRPGQILFTYLHLAPDPEQTQLLKASGAVAIAYETVTDSQGRLPLLAPMSEVAGRMAIQVGAHGLEKASGGAGVLLAGVPGVSPGKVVVIGGGVVGANAARMAMGLGAEVVLLDKSLPRLAEIDAHYGPHLRTLYATAEAVEEAVYAADLVIGAVLIPGATAPKLVTRPMLGHMRPGSVLVDVAIDQGGCFETSYSTTHTEPTYLVDGIVHYCVANMPGAVPRTSTFALTNATLPYVLRLADLDWQQALRDDPHLRNGLNIADGHIVHPAVAEAMGEIPLAVERLLQGG</sequence>
<keyword evidence="3 5" id="KW-0560">Oxidoreductase</keyword>
<comment type="caution">
    <text evidence="11">The sequence shown here is derived from an EMBL/GenBank/DDBJ whole genome shotgun (WGS) entry which is preliminary data.</text>
</comment>
<dbReference type="SUPFAM" id="SSF52283">
    <property type="entry name" value="Formate/glycerate dehydrogenase catalytic domain-like"/>
    <property type="match status" value="1"/>
</dbReference>
<dbReference type="FunFam" id="3.40.50.720:FF:000049">
    <property type="entry name" value="Alanine dehydrogenase"/>
    <property type="match status" value="1"/>
</dbReference>
<reference evidence="11" key="1">
    <citation type="submission" date="2018-10" db="EMBL/GenBank/DDBJ databases">
        <title>Acidithiobacillus sulfuriphilus sp. nov.: an extremely acidophilic sulfur-oxidizing chemolithotroph isolated from a neutral pH environment.</title>
        <authorList>
            <person name="Falagan C."/>
            <person name="Moya-Beltran A."/>
            <person name="Quatrini R."/>
            <person name="Johnson D.B."/>
        </authorList>
    </citation>
    <scope>NUCLEOTIDE SEQUENCE [LARGE SCALE GENOMIC DNA]</scope>
    <source>
        <strain evidence="11">CJ-2</strain>
    </source>
</reference>
<dbReference type="GO" id="GO:0000166">
    <property type="term" value="F:nucleotide binding"/>
    <property type="evidence" value="ECO:0007669"/>
    <property type="project" value="UniProtKB-KW"/>
</dbReference>
<dbReference type="PANTHER" id="PTHR42795">
    <property type="entry name" value="ALANINE DEHYDROGENASE"/>
    <property type="match status" value="1"/>
</dbReference>
<dbReference type="AlphaFoldDB" id="A0A3M8QSL0"/>
<dbReference type="GO" id="GO:0000286">
    <property type="term" value="F:alanine dehydrogenase activity"/>
    <property type="evidence" value="ECO:0007669"/>
    <property type="project" value="UniProtKB-UniRule"/>
</dbReference>
<dbReference type="InterPro" id="IPR008141">
    <property type="entry name" value="Ala_DH"/>
</dbReference>
<dbReference type="InterPro" id="IPR036291">
    <property type="entry name" value="NAD(P)-bd_dom_sf"/>
</dbReference>
<feature type="binding site" evidence="7">
    <location>
        <position position="75"/>
    </location>
    <ligand>
        <name>substrate</name>
    </ligand>
</feature>
<dbReference type="RefSeq" id="WP_123105912.1">
    <property type="nucleotide sequence ID" value="NZ_CP127527.1"/>
</dbReference>
<feature type="binding site" evidence="8">
    <location>
        <begin position="298"/>
        <end position="301"/>
    </location>
    <ligand>
        <name>NAD(+)</name>
        <dbReference type="ChEBI" id="CHEBI:57540"/>
    </ligand>
</feature>
<dbReference type="SMART" id="SM01002">
    <property type="entry name" value="AlaDh_PNT_C"/>
    <property type="match status" value="1"/>
</dbReference>
<dbReference type="NCBIfam" id="TIGR00518">
    <property type="entry name" value="alaDH"/>
    <property type="match status" value="1"/>
</dbReference>
<dbReference type="PROSITE" id="PS00837">
    <property type="entry name" value="ALADH_PNT_2"/>
    <property type="match status" value="1"/>
</dbReference>
<feature type="binding site" evidence="8">
    <location>
        <begin position="239"/>
        <end position="240"/>
    </location>
    <ligand>
        <name>NAD(+)</name>
        <dbReference type="ChEBI" id="CHEBI:57540"/>
    </ligand>
</feature>
<evidence type="ECO:0000256" key="1">
    <source>
        <dbReference type="ARBA" id="ARBA00005689"/>
    </source>
</evidence>
<accession>A0A3M8QSL0</accession>
<evidence type="ECO:0000259" key="10">
    <source>
        <dbReference type="SMART" id="SM01003"/>
    </source>
</evidence>
<dbReference type="EMBL" id="RIZI01000193">
    <property type="protein sequence ID" value="RNF57964.1"/>
    <property type="molecule type" value="Genomic_DNA"/>
</dbReference>